<dbReference type="InterPro" id="IPR016169">
    <property type="entry name" value="FAD-bd_PCMH_sub2"/>
</dbReference>
<dbReference type="KEGG" id="mico:GDR74_07190"/>
<feature type="domain" description="FAD-binding PCMH-type" evidence="5">
    <location>
        <begin position="40"/>
        <end position="215"/>
    </location>
</feature>
<evidence type="ECO:0000256" key="2">
    <source>
        <dbReference type="ARBA" id="ARBA00022630"/>
    </source>
</evidence>
<dbReference type="PANTHER" id="PTHR13878:SF53">
    <property type="entry name" value="CYTOKININ DEHYDROGENASE 6"/>
    <property type="match status" value="1"/>
</dbReference>
<keyword evidence="4" id="KW-0560">Oxidoreductase</keyword>
<dbReference type="GO" id="GO:0071949">
    <property type="term" value="F:FAD binding"/>
    <property type="evidence" value="ECO:0007669"/>
    <property type="project" value="InterPro"/>
</dbReference>
<dbReference type="SUPFAM" id="SSF55103">
    <property type="entry name" value="FAD-linked oxidases, C-terminal domain"/>
    <property type="match status" value="1"/>
</dbReference>
<organism evidence="6 7">
    <name type="scientific">Microvirga thermotolerans</name>
    <dbReference type="NCBI Taxonomy" id="2651334"/>
    <lineage>
        <taxon>Bacteria</taxon>
        <taxon>Pseudomonadati</taxon>
        <taxon>Pseudomonadota</taxon>
        <taxon>Alphaproteobacteria</taxon>
        <taxon>Hyphomicrobiales</taxon>
        <taxon>Methylobacteriaceae</taxon>
        <taxon>Microvirga</taxon>
    </lineage>
</organism>
<dbReference type="PANTHER" id="PTHR13878">
    <property type="entry name" value="GULONOLACTONE OXIDASE"/>
    <property type="match status" value="1"/>
</dbReference>
<dbReference type="InterPro" id="IPR006094">
    <property type="entry name" value="Oxid_FAD_bind_N"/>
</dbReference>
<comment type="similarity">
    <text evidence="1">Belongs to the oxygen-dependent FAD-linked oxidoreductase family.</text>
</comment>
<dbReference type="AlphaFoldDB" id="A0A5P9JXR8"/>
<dbReference type="Gene3D" id="3.30.465.10">
    <property type="match status" value="1"/>
</dbReference>
<evidence type="ECO:0000313" key="6">
    <source>
        <dbReference type="EMBL" id="QFU16025.1"/>
    </source>
</evidence>
<dbReference type="InterPro" id="IPR016166">
    <property type="entry name" value="FAD-bd_PCMH"/>
</dbReference>
<dbReference type="RefSeq" id="WP_152585670.1">
    <property type="nucleotide sequence ID" value="NZ_CP045423.1"/>
</dbReference>
<dbReference type="InterPro" id="IPR016164">
    <property type="entry name" value="FAD-linked_Oxase-like_C"/>
</dbReference>
<evidence type="ECO:0000259" key="5">
    <source>
        <dbReference type="PROSITE" id="PS51387"/>
    </source>
</evidence>
<dbReference type="Pfam" id="PF01565">
    <property type="entry name" value="FAD_binding_4"/>
    <property type="match status" value="1"/>
</dbReference>
<evidence type="ECO:0000256" key="1">
    <source>
        <dbReference type="ARBA" id="ARBA00005466"/>
    </source>
</evidence>
<name>A0A5P9JXR8_9HYPH</name>
<dbReference type="PROSITE" id="PS51387">
    <property type="entry name" value="FAD_PCMH"/>
    <property type="match status" value="1"/>
</dbReference>
<dbReference type="GO" id="GO:0016491">
    <property type="term" value="F:oxidoreductase activity"/>
    <property type="evidence" value="ECO:0007669"/>
    <property type="project" value="UniProtKB-KW"/>
</dbReference>
<gene>
    <name evidence="6" type="ORF">GDR74_07190</name>
</gene>
<dbReference type="InterPro" id="IPR036318">
    <property type="entry name" value="FAD-bd_PCMH-like_sf"/>
</dbReference>
<dbReference type="EMBL" id="CP045423">
    <property type="protein sequence ID" value="QFU16025.1"/>
    <property type="molecule type" value="Genomic_DNA"/>
</dbReference>
<dbReference type="InterPro" id="IPR050432">
    <property type="entry name" value="FAD-linked_Oxidoreductases_BP"/>
</dbReference>
<sequence length="480" mass="53394">MKELTRRSLIVGAGSAALPLNRLQAYAAEPRLVLNDASRLNPTPVARHWMAETQDGAFIERLRQELKEASTAKRPVAVGAARHSLGGQSLPRDGTAITLAPSRFYLLPEKGVYLVGAGTRWRDVIEALDPLGYSPAVMQSNNDFGVASTFSVNAHGWAVPHGPFGTTVRSIRIMLSDGTILNCSRTENAELFALALGGYGLFGIILDLEVEMVPNTLLKPTFSTFPAEDFPHRLLKATSDPLTSMAYGRVSVAEANFLHEAILVAFRREPAPDGTIPPAASGSEMALLMREIYRAQTGWDTGKRIRWFAETVVAPSLSSGTFTRNTLLNSPVSELAGRNRRFTDILHEYFVPPEKFAEFLSLCRKVIPRSGQDLLNITLRYVDQDDLSVLAYSPMKRIAAVMSFSQEMSPEAEAGMMRMTEELIDGVLEIGGSFYLPYRLHARRDQVRRAYPQYDAFIERKRHYDPGLLFRNLMWDAYFS</sequence>
<proteinExistence type="inferred from homology"/>
<evidence type="ECO:0000313" key="7">
    <source>
        <dbReference type="Proteomes" id="UP000325614"/>
    </source>
</evidence>
<accession>A0A5P9JXR8</accession>
<dbReference type="SUPFAM" id="SSF56176">
    <property type="entry name" value="FAD-binding/transporter-associated domain-like"/>
    <property type="match status" value="1"/>
</dbReference>
<evidence type="ECO:0000256" key="4">
    <source>
        <dbReference type="ARBA" id="ARBA00023002"/>
    </source>
</evidence>
<protein>
    <submittedName>
        <fullName evidence="6">FAD-binding protein</fullName>
    </submittedName>
</protein>
<dbReference type="Proteomes" id="UP000325614">
    <property type="component" value="Chromosome"/>
</dbReference>
<keyword evidence="7" id="KW-1185">Reference proteome</keyword>
<keyword evidence="3" id="KW-0274">FAD</keyword>
<keyword evidence="2" id="KW-0285">Flavoprotein</keyword>
<reference evidence="6 7" key="1">
    <citation type="submission" date="2019-10" db="EMBL/GenBank/DDBJ databases">
        <title>Isolation, Identification of Microvirga thermotolerans HR1, a novel thermophilic bacterium and Comparative Genomics of the genus Microvirga.</title>
        <authorList>
            <person name="Li J."/>
            <person name="Zhang W."/>
            <person name="Lin M."/>
            <person name="Wang J."/>
        </authorList>
    </citation>
    <scope>NUCLEOTIDE SEQUENCE [LARGE SCALE GENOMIC DNA]</scope>
    <source>
        <strain evidence="6 7">HR1</strain>
    </source>
</reference>
<evidence type="ECO:0000256" key="3">
    <source>
        <dbReference type="ARBA" id="ARBA00022827"/>
    </source>
</evidence>